<gene>
    <name evidence="1" type="ORF">THITE_2117592</name>
</gene>
<dbReference type="Proteomes" id="UP000008181">
    <property type="component" value="Chromosome 3"/>
</dbReference>
<proteinExistence type="predicted"/>
<protein>
    <submittedName>
        <fullName evidence="1">Uncharacterized protein</fullName>
    </submittedName>
</protein>
<evidence type="ECO:0000313" key="1">
    <source>
        <dbReference type="EMBL" id="AEO68172.1"/>
    </source>
</evidence>
<dbReference type="EMBL" id="CP003011">
    <property type="protein sequence ID" value="AEO68172.1"/>
    <property type="molecule type" value="Genomic_DNA"/>
</dbReference>
<dbReference type="KEGG" id="ttt:THITE_2117592"/>
<dbReference type="GeneID" id="11519008"/>
<accession>G2R8B4</accession>
<dbReference type="HOGENOM" id="CLU_1327197_0_0_1"/>
<reference evidence="1 2" key="1">
    <citation type="journal article" date="2011" name="Nat. Biotechnol.">
        <title>Comparative genomic analysis of the thermophilic biomass-degrading fungi Myceliophthora thermophila and Thielavia terrestris.</title>
        <authorList>
            <person name="Berka R.M."/>
            <person name="Grigoriev I.V."/>
            <person name="Otillar R."/>
            <person name="Salamov A."/>
            <person name="Grimwood J."/>
            <person name="Reid I."/>
            <person name="Ishmael N."/>
            <person name="John T."/>
            <person name="Darmond C."/>
            <person name="Moisan M.-C."/>
            <person name="Henrissat B."/>
            <person name="Coutinho P.M."/>
            <person name="Lombard V."/>
            <person name="Natvig D.O."/>
            <person name="Lindquist E."/>
            <person name="Schmutz J."/>
            <person name="Lucas S."/>
            <person name="Harris P."/>
            <person name="Powlowski J."/>
            <person name="Bellemare A."/>
            <person name="Taylor D."/>
            <person name="Butler G."/>
            <person name="de Vries R.P."/>
            <person name="Allijn I.E."/>
            <person name="van den Brink J."/>
            <person name="Ushinsky S."/>
            <person name="Storms R."/>
            <person name="Powell A.J."/>
            <person name="Paulsen I.T."/>
            <person name="Elbourne L.D.H."/>
            <person name="Baker S.E."/>
            <person name="Magnuson J."/>
            <person name="LaBoissiere S."/>
            <person name="Clutterbuck A.J."/>
            <person name="Martinez D."/>
            <person name="Wogulis M."/>
            <person name="de Leon A.L."/>
            <person name="Rey M.W."/>
            <person name="Tsang A."/>
        </authorList>
    </citation>
    <scope>NUCLEOTIDE SEQUENCE [LARGE SCALE GENOMIC DNA]</scope>
    <source>
        <strain evidence="2">ATCC 38088 / NRRL 8126</strain>
    </source>
</reference>
<name>G2R8B4_THETT</name>
<dbReference type="RefSeq" id="XP_003654508.1">
    <property type="nucleotide sequence ID" value="XM_003654460.1"/>
</dbReference>
<organism evidence="1 2">
    <name type="scientific">Thermothielavioides terrestris (strain ATCC 38088 / NRRL 8126)</name>
    <name type="common">Thielavia terrestris</name>
    <dbReference type="NCBI Taxonomy" id="578455"/>
    <lineage>
        <taxon>Eukaryota</taxon>
        <taxon>Fungi</taxon>
        <taxon>Dikarya</taxon>
        <taxon>Ascomycota</taxon>
        <taxon>Pezizomycotina</taxon>
        <taxon>Sordariomycetes</taxon>
        <taxon>Sordariomycetidae</taxon>
        <taxon>Sordariales</taxon>
        <taxon>Chaetomiaceae</taxon>
        <taxon>Thermothielavioides</taxon>
        <taxon>Thermothielavioides terrestris</taxon>
    </lineage>
</organism>
<sequence>MHVFGESSFSAYELPGTIRNKEQNRKGRGMQHILSASPAVNGRAPVAAFGSLRLAVPIGARNRARETKGQRLISDGPGRIRMDITRTGPCSPDHANLGTVLDDPKCQGMASSAAFQPPDGQRWNSSALGNARRPLAREDRVPSPGCKTEHGGLSERRAFQSATIPGRRMLPRCGASACGRADSSQDWLLPPAQDEFEPWIISYGEEP</sequence>
<dbReference type="AlphaFoldDB" id="G2R8B4"/>
<keyword evidence="2" id="KW-1185">Reference proteome</keyword>
<evidence type="ECO:0000313" key="2">
    <source>
        <dbReference type="Proteomes" id="UP000008181"/>
    </source>
</evidence>